<keyword evidence="1" id="KW-0812">Transmembrane</keyword>
<evidence type="ECO:0000259" key="2">
    <source>
        <dbReference type="Pfam" id="PF10543"/>
    </source>
</evidence>
<evidence type="ECO:0000313" key="3">
    <source>
        <dbReference type="EMBL" id="MXR36914.1"/>
    </source>
</evidence>
<dbReference type="Proteomes" id="UP000467214">
    <property type="component" value="Unassembled WGS sequence"/>
</dbReference>
<feature type="domain" description="KilA-N DNA-binding" evidence="2">
    <location>
        <begin position="43"/>
        <end position="136"/>
    </location>
</feature>
<sequence>MNVCGLPPDKATKIHFEAHQDQPHARPLNNLKAITVNSVTLPQVTYKGQPVLTTRALAELLGCKPHAVTVNFGRNQHKFMQGIDFIKINAVEARAAGLPHTTAKLVSQIETLELFRYSSQGVVLFTRRGLAKLSKSVGTPQAWAMMDTFIDAYFTLEGLATGSLTVQEGAAKTQEVVKRGQGLFAGIALQDTPSLPDGDHLRTAMALPVNRMAICGCTFDYILVLLLTLHFFCFGWALPTLALQVSPLCHAAIPSVKP</sequence>
<organism evidence="3 4">
    <name type="scientific">Craterilacuibacter sinensis</name>
    <dbReference type="NCBI Taxonomy" id="2686017"/>
    <lineage>
        <taxon>Bacteria</taxon>
        <taxon>Pseudomonadati</taxon>
        <taxon>Pseudomonadota</taxon>
        <taxon>Betaproteobacteria</taxon>
        <taxon>Neisseriales</taxon>
        <taxon>Neisseriaceae</taxon>
        <taxon>Craterilacuibacter</taxon>
    </lineage>
</organism>
<evidence type="ECO:0000313" key="4">
    <source>
        <dbReference type="Proteomes" id="UP000467214"/>
    </source>
</evidence>
<proteinExistence type="predicted"/>
<gene>
    <name evidence="3" type="ORF">GQF02_08005</name>
</gene>
<keyword evidence="1" id="KW-1133">Transmembrane helix</keyword>
<dbReference type="Pfam" id="PF10543">
    <property type="entry name" value="ORF6N"/>
    <property type="match status" value="1"/>
</dbReference>
<name>A0A845BNS9_9NEIS</name>
<reference evidence="3 4" key="1">
    <citation type="submission" date="2019-12" db="EMBL/GenBank/DDBJ databases">
        <title>Neisseriaceae gen. nov. sp. Genome sequencing and assembly.</title>
        <authorList>
            <person name="Liu Z."/>
            <person name="Li A."/>
        </authorList>
    </citation>
    <scope>NUCLEOTIDE SEQUENCE [LARGE SCALE GENOMIC DNA]</scope>
    <source>
        <strain evidence="3 4">B2N2-7</strain>
    </source>
</reference>
<evidence type="ECO:0000256" key="1">
    <source>
        <dbReference type="SAM" id="Phobius"/>
    </source>
</evidence>
<feature type="transmembrane region" description="Helical" evidence="1">
    <location>
        <begin position="212"/>
        <end position="238"/>
    </location>
</feature>
<dbReference type="InterPro" id="IPR018873">
    <property type="entry name" value="KilA-N_DNA-bd_domain"/>
</dbReference>
<protein>
    <recommendedName>
        <fullName evidence="2">KilA-N DNA-binding domain-containing protein</fullName>
    </recommendedName>
</protein>
<dbReference type="AlphaFoldDB" id="A0A845BNS9"/>
<keyword evidence="4" id="KW-1185">Reference proteome</keyword>
<accession>A0A845BNS9</accession>
<dbReference type="EMBL" id="WSSB01000006">
    <property type="protein sequence ID" value="MXR36914.1"/>
    <property type="molecule type" value="Genomic_DNA"/>
</dbReference>
<comment type="caution">
    <text evidence="3">The sequence shown here is derived from an EMBL/GenBank/DDBJ whole genome shotgun (WGS) entry which is preliminary data.</text>
</comment>
<keyword evidence="1" id="KW-0472">Membrane</keyword>